<sequence length="57" mass="6722">MESMMGDSRQSVNVLQSQLDEFRDRSRRELQDAQRLGKDRLVELQRAQALLKTTQEE</sequence>
<dbReference type="PANTHER" id="PTHR46349">
    <property type="entry name" value="CINGULIN-LIKE PROTEIN 1-RELATED"/>
    <property type="match status" value="1"/>
</dbReference>
<comment type="caution">
    <text evidence="1">The sequence shown here is derived from an EMBL/GenBank/DDBJ whole genome shotgun (WGS) entry which is preliminary data.</text>
</comment>
<proteinExistence type="predicted"/>
<dbReference type="Proteomes" id="UP001529510">
    <property type="component" value="Unassembled WGS sequence"/>
</dbReference>
<reference evidence="1 2" key="1">
    <citation type="submission" date="2024-05" db="EMBL/GenBank/DDBJ databases">
        <title>Genome sequencing and assembly of Indian major carp, Cirrhinus mrigala (Hamilton, 1822).</title>
        <authorList>
            <person name="Mohindra V."/>
            <person name="Chowdhury L.M."/>
            <person name="Lal K."/>
            <person name="Jena J.K."/>
        </authorList>
    </citation>
    <scope>NUCLEOTIDE SEQUENCE [LARGE SCALE GENOMIC DNA]</scope>
    <source>
        <strain evidence="1">CM1030</strain>
        <tissue evidence="1">Blood</tissue>
    </source>
</reference>
<organism evidence="1 2">
    <name type="scientific">Cirrhinus mrigala</name>
    <name type="common">Mrigala</name>
    <dbReference type="NCBI Taxonomy" id="683832"/>
    <lineage>
        <taxon>Eukaryota</taxon>
        <taxon>Metazoa</taxon>
        <taxon>Chordata</taxon>
        <taxon>Craniata</taxon>
        <taxon>Vertebrata</taxon>
        <taxon>Euteleostomi</taxon>
        <taxon>Actinopterygii</taxon>
        <taxon>Neopterygii</taxon>
        <taxon>Teleostei</taxon>
        <taxon>Ostariophysi</taxon>
        <taxon>Cypriniformes</taxon>
        <taxon>Cyprinidae</taxon>
        <taxon>Labeoninae</taxon>
        <taxon>Labeonini</taxon>
        <taxon>Cirrhinus</taxon>
    </lineage>
</organism>
<accession>A0ABD0NY35</accession>
<evidence type="ECO:0000313" key="1">
    <source>
        <dbReference type="EMBL" id="KAL0166757.1"/>
    </source>
</evidence>
<dbReference type="EMBL" id="JAMKFB020000019">
    <property type="protein sequence ID" value="KAL0166757.1"/>
    <property type="molecule type" value="Genomic_DNA"/>
</dbReference>
<feature type="non-terminal residue" evidence="1">
    <location>
        <position position="57"/>
    </location>
</feature>
<protein>
    <submittedName>
        <fullName evidence="1">Uncharacterized protein</fullName>
    </submittedName>
</protein>
<gene>
    <name evidence="1" type="ORF">M9458_038601</name>
</gene>
<dbReference type="PANTHER" id="PTHR46349:SF5">
    <property type="entry name" value="CINGULIN"/>
    <property type="match status" value="1"/>
</dbReference>
<dbReference type="AlphaFoldDB" id="A0ABD0NY35"/>
<name>A0ABD0NY35_CIRMR</name>
<evidence type="ECO:0000313" key="2">
    <source>
        <dbReference type="Proteomes" id="UP001529510"/>
    </source>
</evidence>
<keyword evidence="2" id="KW-1185">Reference proteome</keyword>